<evidence type="ECO:0000256" key="7">
    <source>
        <dbReference type="ARBA" id="ARBA00023136"/>
    </source>
</evidence>
<keyword evidence="5 8" id="KW-0812">Transmembrane</keyword>
<keyword evidence="3" id="KW-0488">Methylation</keyword>
<dbReference type="Gene3D" id="6.10.340.10">
    <property type="match status" value="1"/>
</dbReference>
<feature type="domain" description="HAMP" evidence="9">
    <location>
        <begin position="23"/>
        <end position="77"/>
    </location>
</feature>
<keyword evidence="10" id="KW-0808">Transferase</keyword>
<protein>
    <submittedName>
        <fullName evidence="10">Histidine kinase, HAMP region:Cache: chemotaxis sensory transducer</fullName>
    </submittedName>
</protein>
<accession>F3GNK7</accession>
<evidence type="ECO:0000256" key="4">
    <source>
        <dbReference type="ARBA" id="ARBA00022500"/>
    </source>
</evidence>
<dbReference type="PANTHER" id="PTHR32089">
    <property type="entry name" value="METHYL-ACCEPTING CHEMOTAXIS PROTEIN MCPB"/>
    <property type="match status" value="1"/>
</dbReference>
<keyword evidence="4" id="KW-0145">Chemotaxis</keyword>
<feature type="non-terminal residue" evidence="10">
    <location>
        <position position="85"/>
    </location>
</feature>
<dbReference type="GO" id="GO:0005886">
    <property type="term" value="C:plasma membrane"/>
    <property type="evidence" value="ECO:0007669"/>
    <property type="project" value="UniProtKB-SubCell"/>
</dbReference>
<name>F3GNK7_PSESJ</name>
<gene>
    <name evidence="10" type="ORF">PSYPI_42615</name>
</gene>
<dbReference type="SMART" id="SM00304">
    <property type="entry name" value="HAMP"/>
    <property type="match status" value="1"/>
</dbReference>
<sequence length="85" mass="9305">ASAITAMVVVVVVIILLLGLLIRVLMQPLHQMGRAMRDIADGEGDLTKRLAITSQDEFGELAESFNRFVERIHTSIREVASTAAQ</sequence>
<dbReference type="SUPFAM" id="SSF158472">
    <property type="entry name" value="HAMP domain-like"/>
    <property type="match status" value="1"/>
</dbReference>
<keyword evidence="11" id="KW-1185">Reference proteome</keyword>
<reference evidence="10 11" key="1">
    <citation type="journal article" date="2011" name="PLoS Pathog.">
        <title>Dynamic evolution of pathogenicity revealed by sequencing and comparative genomics of 19 Pseudomonas syringae isolates.</title>
        <authorList>
            <person name="Baltrus D.A."/>
            <person name="Nishimura M.T."/>
            <person name="Romanchuk A."/>
            <person name="Chang J.H."/>
            <person name="Mukhtar M.S."/>
            <person name="Cherkis K."/>
            <person name="Roach J."/>
            <person name="Grant S.R."/>
            <person name="Jones C.D."/>
            <person name="Dangl J.L."/>
        </authorList>
    </citation>
    <scope>NUCLEOTIDE SEQUENCE [LARGE SCALE GENOMIC DNA]</scope>
    <source>
        <strain evidence="10 11">1704B</strain>
    </source>
</reference>
<keyword evidence="7 8" id="KW-0472">Membrane</keyword>
<dbReference type="PANTHER" id="PTHR32089:SF39">
    <property type="entry name" value="METHYL-ACCEPTING CHEMOTAXIS PROTEIN HLYB"/>
    <property type="match status" value="1"/>
</dbReference>
<evidence type="ECO:0000256" key="5">
    <source>
        <dbReference type="ARBA" id="ARBA00022692"/>
    </source>
</evidence>
<evidence type="ECO:0000313" key="10">
    <source>
        <dbReference type="EMBL" id="EGH48660.1"/>
    </source>
</evidence>
<dbReference type="PROSITE" id="PS50885">
    <property type="entry name" value="HAMP"/>
    <property type="match status" value="1"/>
</dbReference>
<evidence type="ECO:0000256" key="6">
    <source>
        <dbReference type="ARBA" id="ARBA00022989"/>
    </source>
</evidence>
<dbReference type="InterPro" id="IPR003660">
    <property type="entry name" value="HAMP_dom"/>
</dbReference>
<dbReference type="EMBL" id="AEAI01003344">
    <property type="protein sequence ID" value="EGH48660.1"/>
    <property type="molecule type" value="Genomic_DNA"/>
</dbReference>
<evidence type="ECO:0000259" key="9">
    <source>
        <dbReference type="PROSITE" id="PS50885"/>
    </source>
</evidence>
<dbReference type="GO" id="GO:0006935">
    <property type="term" value="P:chemotaxis"/>
    <property type="evidence" value="ECO:0007669"/>
    <property type="project" value="UniProtKB-KW"/>
</dbReference>
<evidence type="ECO:0000256" key="1">
    <source>
        <dbReference type="ARBA" id="ARBA00004651"/>
    </source>
</evidence>
<proteinExistence type="predicted"/>
<dbReference type="CDD" id="cd06225">
    <property type="entry name" value="HAMP"/>
    <property type="match status" value="1"/>
</dbReference>
<dbReference type="Proteomes" id="UP000004986">
    <property type="component" value="Unassembled WGS sequence"/>
</dbReference>
<keyword evidence="10" id="KW-0418">Kinase</keyword>
<evidence type="ECO:0000313" key="11">
    <source>
        <dbReference type="Proteomes" id="UP000004986"/>
    </source>
</evidence>
<dbReference type="AlphaFoldDB" id="F3GNK7"/>
<evidence type="ECO:0000256" key="2">
    <source>
        <dbReference type="ARBA" id="ARBA00022475"/>
    </source>
</evidence>
<keyword evidence="2" id="KW-1003">Cell membrane</keyword>
<dbReference type="GO" id="GO:0007165">
    <property type="term" value="P:signal transduction"/>
    <property type="evidence" value="ECO:0007669"/>
    <property type="project" value="InterPro"/>
</dbReference>
<organism evidence="10 11">
    <name type="scientific">Pseudomonas syringae pv. pisi str. 1704B</name>
    <dbReference type="NCBI Taxonomy" id="629263"/>
    <lineage>
        <taxon>Bacteria</taxon>
        <taxon>Pseudomonadati</taxon>
        <taxon>Pseudomonadota</taxon>
        <taxon>Gammaproteobacteria</taxon>
        <taxon>Pseudomonadales</taxon>
        <taxon>Pseudomonadaceae</taxon>
        <taxon>Pseudomonas</taxon>
        <taxon>Pseudomonas syringae</taxon>
    </lineage>
</organism>
<evidence type="ECO:0000256" key="3">
    <source>
        <dbReference type="ARBA" id="ARBA00022481"/>
    </source>
</evidence>
<dbReference type="GO" id="GO:0016301">
    <property type="term" value="F:kinase activity"/>
    <property type="evidence" value="ECO:0007669"/>
    <property type="project" value="UniProtKB-KW"/>
</dbReference>
<comment type="caution">
    <text evidence="10">The sequence shown here is derived from an EMBL/GenBank/DDBJ whole genome shotgun (WGS) entry which is preliminary data.</text>
</comment>
<feature type="transmembrane region" description="Helical" evidence="8">
    <location>
        <begin position="6"/>
        <end position="26"/>
    </location>
</feature>
<evidence type="ECO:0000256" key="8">
    <source>
        <dbReference type="SAM" id="Phobius"/>
    </source>
</evidence>
<keyword evidence="6 8" id="KW-1133">Transmembrane helix</keyword>
<comment type="subcellular location">
    <subcellularLocation>
        <location evidence="1">Cell membrane</location>
        <topology evidence="1">Multi-pass membrane protein</topology>
    </subcellularLocation>
</comment>
<feature type="non-terminal residue" evidence="10">
    <location>
        <position position="1"/>
    </location>
</feature>
<dbReference type="Pfam" id="PF00672">
    <property type="entry name" value="HAMP"/>
    <property type="match status" value="1"/>
</dbReference>